<keyword evidence="5" id="KW-1185">Reference proteome</keyword>
<dbReference type="PANTHER" id="PTHR12175:SF1">
    <property type="entry name" value="PITH DOMAIN-CONTAINING PROTEIN 1"/>
    <property type="match status" value="1"/>
</dbReference>
<evidence type="ECO:0000259" key="3">
    <source>
        <dbReference type="PROSITE" id="PS51532"/>
    </source>
</evidence>
<protein>
    <submittedName>
        <fullName evidence="4">Galactose-binding domain-like protein</fullName>
    </submittedName>
</protein>
<accession>A0ABQ8QH73</accession>
<dbReference type="Pfam" id="PF06201">
    <property type="entry name" value="PITH"/>
    <property type="match status" value="1"/>
</dbReference>
<name>A0ABQ8QH73_9AGAR</name>
<feature type="compositionally biased region" description="Basic and acidic residues" evidence="2">
    <location>
        <begin position="1"/>
        <end position="22"/>
    </location>
</feature>
<feature type="domain" description="PITH" evidence="3">
    <location>
        <begin position="20"/>
        <end position="192"/>
    </location>
</feature>
<dbReference type="InterPro" id="IPR010400">
    <property type="entry name" value="PITH_dom"/>
</dbReference>
<dbReference type="PROSITE" id="PS51532">
    <property type="entry name" value="PITH"/>
    <property type="match status" value="1"/>
</dbReference>
<dbReference type="InterPro" id="IPR037047">
    <property type="entry name" value="PITH_dom_sf"/>
</dbReference>
<gene>
    <name evidence="4" type="ORF">F5050DRAFT_1568481</name>
</gene>
<evidence type="ECO:0000256" key="1">
    <source>
        <dbReference type="ARBA" id="ARBA00025788"/>
    </source>
</evidence>
<dbReference type="InterPro" id="IPR008979">
    <property type="entry name" value="Galactose-bd-like_sf"/>
</dbReference>
<reference evidence="4" key="1">
    <citation type="submission" date="2022-08" db="EMBL/GenBank/DDBJ databases">
        <authorList>
            <consortium name="DOE Joint Genome Institute"/>
            <person name="Min B."/>
            <person name="Riley R."/>
            <person name="Sierra-Patev S."/>
            <person name="Naranjo-Ortiz M."/>
            <person name="Looney B."/>
            <person name="Konkel Z."/>
            <person name="Slot J.C."/>
            <person name="Sakamoto Y."/>
            <person name="Steenwyk J.L."/>
            <person name="Rokas A."/>
            <person name="Carro J."/>
            <person name="Camarero S."/>
            <person name="Ferreira P."/>
            <person name="Molpeceres G."/>
            <person name="Ruiz-Duenas F.J."/>
            <person name="Serrano A."/>
            <person name="Henrissat B."/>
            <person name="Drula E."/>
            <person name="Hughes K.W."/>
            <person name="Mata J.L."/>
            <person name="Ishikawa N.K."/>
            <person name="Vargas-Isla R."/>
            <person name="Ushijima S."/>
            <person name="Smith C.A."/>
            <person name="Ahrendt S."/>
            <person name="Andreopoulos W."/>
            <person name="He G."/>
            <person name="Labutti K."/>
            <person name="Lipzen A."/>
            <person name="Ng V."/>
            <person name="Sandor L."/>
            <person name="Barry K."/>
            <person name="Martinez A.T."/>
            <person name="Xiao Y."/>
            <person name="Gibbons J.G."/>
            <person name="Terashima K."/>
            <person name="Hibbett D.S."/>
            <person name="Grigoriev I.V."/>
        </authorList>
    </citation>
    <scope>NUCLEOTIDE SEQUENCE</scope>
    <source>
        <strain evidence="4">TFB10827</strain>
    </source>
</reference>
<feature type="region of interest" description="Disordered" evidence="2">
    <location>
        <begin position="1"/>
        <end position="25"/>
    </location>
</feature>
<dbReference type="InterPro" id="IPR045099">
    <property type="entry name" value="PITH1-like"/>
</dbReference>
<evidence type="ECO:0000313" key="4">
    <source>
        <dbReference type="EMBL" id="KAJ3997860.1"/>
    </source>
</evidence>
<dbReference type="PANTHER" id="PTHR12175">
    <property type="entry name" value="AD039 HT014 THIOREDOXIN FAMILY TRP26"/>
    <property type="match status" value="1"/>
</dbReference>
<dbReference type="Proteomes" id="UP001163828">
    <property type="component" value="Unassembled WGS sequence"/>
</dbReference>
<sequence>MPHHHDHDCAHEHDHDHDDHDSLSTGAQDNLYQYIDRANVMALNADDNCKGSDAIKPWHERTSEDKFVESDADDQLIIRIPFTGSVKLRSVLLKTGPADLTPLKVMLFANEDNLDFQDVADRKPTQEFDIAQGREVGEYAVKTAKFPNVSSLTLFFPSSQGAETVRIYYIGLLGTWTEASHTKIQLKLPLISSRKSNPVITVYEAQANLADHQKIQGTEGNFSAFQS</sequence>
<proteinExistence type="inferred from homology"/>
<comment type="similarity">
    <text evidence="1">Belongs to the PITHD1 family.</text>
</comment>
<dbReference type="SUPFAM" id="SSF49785">
    <property type="entry name" value="Galactose-binding domain-like"/>
    <property type="match status" value="1"/>
</dbReference>
<dbReference type="EMBL" id="MU790572">
    <property type="protein sequence ID" value="KAJ3997860.1"/>
    <property type="molecule type" value="Genomic_DNA"/>
</dbReference>
<comment type="caution">
    <text evidence="4">The sequence shown here is derived from an EMBL/GenBank/DDBJ whole genome shotgun (WGS) entry which is preliminary data.</text>
</comment>
<dbReference type="Gene3D" id="2.60.120.470">
    <property type="entry name" value="PITH domain"/>
    <property type="match status" value="1"/>
</dbReference>
<organism evidence="4 5">
    <name type="scientific">Lentinula boryana</name>
    <dbReference type="NCBI Taxonomy" id="40481"/>
    <lineage>
        <taxon>Eukaryota</taxon>
        <taxon>Fungi</taxon>
        <taxon>Dikarya</taxon>
        <taxon>Basidiomycota</taxon>
        <taxon>Agaricomycotina</taxon>
        <taxon>Agaricomycetes</taxon>
        <taxon>Agaricomycetidae</taxon>
        <taxon>Agaricales</taxon>
        <taxon>Marasmiineae</taxon>
        <taxon>Omphalotaceae</taxon>
        <taxon>Lentinula</taxon>
    </lineage>
</organism>
<evidence type="ECO:0000256" key="2">
    <source>
        <dbReference type="SAM" id="MobiDB-lite"/>
    </source>
</evidence>
<evidence type="ECO:0000313" key="5">
    <source>
        <dbReference type="Proteomes" id="UP001163828"/>
    </source>
</evidence>